<keyword evidence="2" id="KW-1185">Reference proteome</keyword>
<accession>A0ACC4E2P9</accession>
<protein>
    <submittedName>
        <fullName evidence="1">Uncharacterized protein</fullName>
    </submittedName>
</protein>
<evidence type="ECO:0000313" key="2">
    <source>
        <dbReference type="Proteomes" id="UP001638806"/>
    </source>
</evidence>
<dbReference type="Proteomes" id="UP001638806">
    <property type="component" value="Unassembled WGS sequence"/>
</dbReference>
<name>A0ACC4E2P9_PURLI</name>
<organism evidence="1 2">
    <name type="scientific">Purpureocillium lilacinum</name>
    <name type="common">Paecilomyces lilacinus</name>
    <dbReference type="NCBI Taxonomy" id="33203"/>
    <lineage>
        <taxon>Eukaryota</taxon>
        <taxon>Fungi</taxon>
        <taxon>Dikarya</taxon>
        <taxon>Ascomycota</taxon>
        <taxon>Pezizomycotina</taxon>
        <taxon>Sordariomycetes</taxon>
        <taxon>Hypocreomycetidae</taxon>
        <taxon>Hypocreales</taxon>
        <taxon>Ophiocordycipitaceae</taxon>
        <taxon>Purpureocillium</taxon>
    </lineage>
</organism>
<reference evidence="1" key="1">
    <citation type="submission" date="2024-12" db="EMBL/GenBank/DDBJ databases">
        <title>Comparative genomics and development of molecular markers within Purpureocillium lilacinum and among Purpureocillium species.</title>
        <authorList>
            <person name="Yeh Z.-Y."/>
            <person name="Ni N.-T."/>
            <person name="Lo P.-H."/>
            <person name="Mushyakhwo K."/>
            <person name="Lin C.-F."/>
            <person name="Nai Y.-S."/>
        </authorList>
    </citation>
    <scope>NUCLEOTIDE SEQUENCE</scope>
    <source>
        <strain evidence="1">NCHU-NPUST-175</strain>
    </source>
</reference>
<evidence type="ECO:0000313" key="1">
    <source>
        <dbReference type="EMBL" id="KAL3962508.1"/>
    </source>
</evidence>
<gene>
    <name evidence="1" type="ORF">ACCO45_004031</name>
</gene>
<dbReference type="EMBL" id="JBGNUJ010000003">
    <property type="protein sequence ID" value="KAL3962508.1"/>
    <property type="molecule type" value="Genomic_DNA"/>
</dbReference>
<sequence>MDGLDYPDSAVMDTDSPRQAGSRTGADGGSTTSSSRRSPMTKTRSLSDGGGTPSKLSPSPHIVEAARRTSKDDSGLHLRDPQTQHPQPPVTPRRDPRGRGHHHGLSLQMQSTHAPRQFTPPPAASNPYVKPPPLSPKLDHSQIFASPTNILPRRSRGLDFSRAATSLHHSTLAEQSSPDSSPTTADRAVNIPGRRDYGAHGPEQTSTSLCNHALSHSHSHSHGHTHAVAVASDSSTTSDDDLMDEDTDEAYVTTPLPHELPAAAASAEASQKKVRAPLGLGFNLSAASLSKSPPSSSAQARRESISWQANQLHISSVEAEEGGRSSEGDASQEAQKGVVRRAPKTKTFARIRAALLEEGAPAEAETRREAEVVKQVRESDMDLEPRIPAQADATASTLSSPNMANIDADIPEEDMGEAIGAFKHHAIRKSKGKNFWDAFSESSSRTTPPPPSFLPRGSSSGVSEDAAMDSPSLAGPGQGSQSGSNSGPSAAEITRRINNKRRRDDDLDPISFKRRAVSPEPNAARLYGVGLAARQYGGDKGSSAPSDTGSNGGTPANPPGRLNSKGRVGFQGMVDTNDGIMRMSIE</sequence>
<proteinExistence type="predicted"/>
<comment type="caution">
    <text evidence="1">The sequence shown here is derived from an EMBL/GenBank/DDBJ whole genome shotgun (WGS) entry which is preliminary data.</text>
</comment>